<sequence length="94" mass="9813">MKTLSLLIILLLVPLSVLGAPVDAPSDSSISTADSSNGTDDSSTAAVWTMKCDSSALDDACIYNKNGQRYCDAKGVFHSVTDPGTCNKVCHCIS</sequence>
<reference evidence="5" key="1">
    <citation type="submission" date="2022-07" db="EMBL/GenBank/DDBJ databases">
        <title>Fungi with potential for degradation of polypropylene.</title>
        <authorList>
            <person name="Gostincar C."/>
        </authorList>
    </citation>
    <scope>NUCLEOTIDE SEQUENCE</scope>
    <source>
        <strain evidence="5">EXF-13308</strain>
    </source>
</reference>
<feature type="chain" id="PRO_5041205357" evidence="4">
    <location>
        <begin position="20"/>
        <end position="94"/>
    </location>
</feature>
<feature type="signal peptide" evidence="4">
    <location>
        <begin position="1"/>
        <end position="19"/>
    </location>
</feature>
<evidence type="ECO:0000256" key="1">
    <source>
        <dbReference type="ARBA" id="ARBA00022729"/>
    </source>
</evidence>
<feature type="compositionally biased region" description="Low complexity" evidence="3">
    <location>
        <begin position="24"/>
        <end position="36"/>
    </location>
</feature>
<keyword evidence="2" id="KW-0211">Defensin</keyword>
<dbReference type="GO" id="GO:0006952">
    <property type="term" value="P:defense response"/>
    <property type="evidence" value="ECO:0007669"/>
    <property type="project" value="UniProtKB-KW"/>
</dbReference>
<gene>
    <name evidence="5" type="ORF">NKR23_g828</name>
</gene>
<proteinExistence type="predicted"/>
<dbReference type="AlphaFoldDB" id="A0AA38VPD6"/>
<evidence type="ECO:0000256" key="3">
    <source>
        <dbReference type="SAM" id="MobiDB-lite"/>
    </source>
</evidence>
<comment type="caution">
    <text evidence="5">The sequence shown here is derived from an EMBL/GenBank/DDBJ whole genome shotgun (WGS) entry which is preliminary data.</text>
</comment>
<accession>A0AA38VPD6</accession>
<feature type="region of interest" description="Disordered" evidence="3">
    <location>
        <begin position="24"/>
        <end position="43"/>
    </location>
</feature>
<dbReference type="Proteomes" id="UP001174694">
    <property type="component" value="Unassembled WGS sequence"/>
</dbReference>
<name>A0AA38VPD6_9PEZI</name>
<protein>
    <submittedName>
        <fullName evidence="5">Uncharacterized protein</fullName>
    </submittedName>
</protein>
<evidence type="ECO:0000256" key="4">
    <source>
        <dbReference type="SAM" id="SignalP"/>
    </source>
</evidence>
<dbReference type="PIRSF" id="PIRSF001875">
    <property type="entry name" value="Alpha-defensin"/>
    <property type="match status" value="1"/>
</dbReference>
<evidence type="ECO:0000256" key="2">
    <source>
        <dbReference type="ARBA" id="ARBA00022940"/>
    </source>
</evidence>
<dbReference type="EMBL" id="JANBVO010000002">
    <property type="protein sequence ID" value="KAJ9156021.1"/>
    <property type="molecule type" value="Genomic_DNA"/>
</dbReference>
<organism evidence="5 6">
    <name type="scientific">Pleurostoma richardsiae</name>
    <dbReference type="NCBI Taxonomy" id="41990"/>
    <lineage>
        <taxon>Eukaryota</taxon>
        <taxon>Fungi</taxon>
        <taxon>Dikarya</taxon>
        <taxon>Ascomycota</taxon>
        <taxon>Pezizomycotina</taxon>
        <taxon>Sordariomycetes</taxon>
        <taxon>Sordariomycetidae</taxon>
        <taxon>Calosphaeriales</taxon>
        <taxon>Pleurostomataceae</taxon>
        <taxon>Pleurostoma</taxon>
    </lineage>
</organism>
<keyword evidence="6" id="KW-1185">Reference proteome</keyword>
<evidence type="ECO:0000313" key="5">
    <source>
        <dbReference type="EMBL" id="KAJ9156021.1"/>
    </source>
</evidence>
<keyword evidence="1 4" id="KW-0732">Signal</keyword>
<dbReference type="InterPro" id="IPR016327">
    <property type="entry name" value="Alpha-defensin"/>
</dbReference>
<evidence type="ECO:0000313" key="6">
    <source>
        <dbReference type="Proteomes" id="UP001174694"/>
    </source>
</evidence>
<keyword evidence="2" id="KW-0929">Antimicrobial</keyword>